<evidence type="ECO:0000259" key="5">
    <source>
        <dbReference type="PROSITE" id="PS50865"/>
    </source>
</evidence>
<sequence>MWYTVGLDAQRITYKHRVRKLISNDKLQFPLGDRSNQQLCCRQSCDQHMAHMDFLARLTLYRKREQSILGCQASQGYLSTTKRPSTRHLNPATPYFTLNIAMTEAEEILDLYDIAVLLNYERNTTEPNLRHTKLREVAFPGSKPKTVALPGDLTGHWNNNARTWFVVEAQPPSNPNARDLPLEFLHPDLRSGSNLSNEQLETFFHQARNHDGSYQAIRLLQFLFDLFPEFTKLRVRHAPSGTQPGHTYVTNINRRVIIEESFRNPKVSTAIYAFPAGKLHVNGHQNQLDHAVFGFSREDSETVTTFFDLSSMQFGDLGRGPGPKGKQLFALDTPEEFALRFSQLAKGTDPTKHKTTLDINPTPVDDWLEEVAIRTKRRWDNRHKENWCGHCGAPGPDSRCAGCRQAYYCGKECQRKAWTFHKGYCSPP</sequence>
<evidence type="ECO:0000313" key="6">
    <source>
        <dbReference type="EMBL" id="RAR09684.1"/>
    </source>
</evidence>
<keyword evidence="1" id="KW-0479">Metal-binding</keyword>
<dbReference type="AlphaFoldDB" id="A0A364N2A5"/>
<dbReference type="Proteomes" id="UP000249619">
    <property type="component" value="Unassembled WGS sequence"/>
</dbReference>
<dbReference type="Pfam" id="PF01753">
    <property type="entry name" value="zf-MYND"/>
    <property type="match status" value="1"/>
</dbReference>
<keyword evidence="7" id="KW-1185">Reference proteome</keyword>
<accession>A0A364N2A5</accession>
<feature type="domain" description="MYND-type" evidence="5">
    <location>
        <begin position="388"/>
        <end position="425"/>
    </location>
</feature>
<gene>
    <name evidence="6" type="ORF">DDE83_005440</name>
</gene>
<protein>
    <recommendedName>
        <fullName evidence="5">MYND-type domain-containing protein</fullName>
    </recommendedName>
</protein>
<evidence type="ECO:0000256" key="2">
    <source>
        <dbReference type="ARBA" id="ARBA00022771"/>
    </source>
</evidence>
<proteinExistence type="predicted"/>
<name>A0A364N2A5_STELY</name>
<keyword evidence="3" id="KW-0862">Zinc</keyword>
<dbReference type="Gene3D" id="6.10.140.2220">
    <property type="match status" value="1"/>
</dbReference>
<reference evidence="7" key="1">
    <citation type="submission" date="2018-05" db="EMBL/GenBank/DDBJ databases">
        <title>Draft genome sequence of Stemphylium lycopersici strain CIDEFI 213.</title>
        <authorList>
            <person name="Medina R."/>
            <person name="Franco M.E.E."/>
            <person name="Lucentini C.G."/>
            <person name="Saparrat M.C.N."/>
            <person name="Balatti P.A."/>
        </authorList>
    </citation>
    <scope>NUCLEOTIDE SEQUENCE [LARGE SCALE GENOMIC DNA]</scope>
    <source>
        <strain evidence="7">CIDEFI 213</strain>
    </source>
</reference>
<dbReference type="SUPFAM" id="SSF144232">
    <property type="entry name" value="HIT/MYND zinc finger-like"/>
    <property type="match status" value="1"/>
</dbReference>
<dbReference type="EMBL" id="QGDH01000073">
    <property type="protein sequence ID" value="RAR09684.1"/>
    <property type="molecule type" value="Genomic_DNA"/>
</dbReference>
<evidence type="ECO:0000313" key="7">
    <source>
        <dbReference type="Proteomes" id="UP000249619"/>
    </source>
</evidence>
<evidence type="ECO:0000256" key="4">
    <source>
        <dbReference type="PROSITE-ProRule" id="PRU00134"/>
    </source>
</evidence>
<evidence type="ECO:0000256" key="3">
    <source>
        <dbReference type="ARBA" id="ARBA00022833"/>
    </source>
</evidence>
<keyword evidence="2 4" id="KW-0863">Zinc-finger</keyword>
<dbReference type="GO" id="GO:0008270">
    <property type="term" value="F:zinc ion binding"/>
    <property type="evidence" value="ECO:0007669"/>
    <property type="project" value="UniProtKB-KW"/>
</dbReference>
<dbReference type="InterPro" id="IPR002893">
    <property type="entry name" value="Znf_MYND"/>
</dbReference>
<dbReference type="PROSITE" id="PS50865">
    <property type="entry name" value="ZF_MYND_2"/>
    <property type="match status" value="1"/>
</dbReference>
<evidence type="ECO:0000256" key="1">
    <source>
        <dbReference type="ARBA" id="ARBA00022723"/>
    </source>
</evidence>
<comment type="caution">
    <text evidence="6">The sequence shown here is derived from an EMBL/GenBank/DDBJ whole genome shotgun (WGS) entry which is preliminary data.</text>
</comment>
<dbReference type="STRING" id="183478.A0A364N2A5"/>
<organism evidence="6 7">
    <name type="scientific">Stemphylium lycopersici</name>
    <name type="common">Tomato gray leaf spot disease fungus</name>
    <name type="synonym">Thyrospora lycopersici</name>
    <dbReference type="NCBI Taxonomy" id="183478"/>
    <lineage>
        <taxon>Eukaryota</taxon>
        <taxon>Fungi</taxon>
        <taxon>Dikarya</taxon>
        <taxon>Ascomycota</taxon>
        <taxon>Pezizomycotina</taxon>
        <taxon>Dothideomycetes</taxon>
        <taxon>Pleosporomycetidae</taxon>
        <taxon>Pleosporales</taxon>
        <taxon>Pleosporineae</taxon>
        <taxon>Pleosporaceae</taxon>
        <taxon>Stemphylium</taxon>
    </lineage>
</organism>